<name>A0A8H5CJY7_9AGAR</name>
<evidence type="ECO:0000313" key="2">
    <source>
        <dbReference type="Proteomes" id="UP000559256"/>
    </source>
</evidence>
<accession>A0A8H5CJY7</accession>
<evidence type="ECO:0000313" key="1">
    <source>
        <dbReference type="EMBL" id="KAF5343114.1"/>
    </source>
</evidence>
<organism evidence="1 2">
    <name type="scientific">Tetrapyrgos nigripes</name>
    <dbReference type="NCBI Taxonomy" id="182062"/>
    <lineage>
        <taxon>Eukaryota</taxon>
        <taxon>Fungi</taxon>
        <taxon>Dikarya</taxon>
        <taxon>Basidiomycota</taxon>
        <taxon>Agaricomycotina</taxon>
        <taxon>Agaricomycetes</taxon>
        <taxon>Agaricomycetidae</taxon>
        <taxon>Agaricales</taxon>
        <taxon>Marasmiineae</taxon>
        <taxon>Marasmiaceae</taxon>
        <taxon>Tetrapyrgos</taxon>
    </lineage>
</organism>
<dbReference type="Proteomes" id="UP000559256">
    <property type="component" value="Unassembled WGS sequence"/>
</dbReference>
<sequence>MAHPPLWIHRLLWQRSHKRACHRSWVDLRDSGKPSSSWTERTGRSRCPMHFLTGPSMPNDWNIPPEHAYMRKTLLFQLVSICHTQNYYRASLLIDELLGISFNTSLVSQDFAHFGQLCSSRITLLTL</sequence>
<reference evidence="1 2" key="1">
    <citation type="journal article" date="2020" name="ISME J.">
        <title>Uncovering the hidden diversity of litter-decomposition mechanisms in mushroom-forming fungi.</title>
        <authorList>
            <person name="Floudas D."/>
            <person name="Bentzer J."/>
            <person name="Ahren D."/>
            <person name="Johansson T."/>
            <person name="Persson P."/>
            <person name="Tunlid A."/>
        </authorList>
    </citation>
    <scope>NUCLEOTIDE SEQUENCE [LARGE SCALE GENOMIC DNA]</scope>
    <source>
        <strain evidence="1 2">CBS 291.85</strain>
    </source>
</reference>
<gene>
    <name evidence="1" type="ORF">D9758_015999</name>
</gene>
<keyword evidence="2" id="KW-1185">Reference proteome</keyword>
<proteinExistence type="predicted"/>
<dbReference type="EMBL" id="JAACJM010000149">
    <property type="protein sequence ID" value="KAF5343114.1"/>
    <property type="molecule type" value="Genomic_DNA"/>
</dbReference>
<comment type="caution">
    <text evidence="1">The sequence shown here is derived from an EMBL/GenBank/DDBJ whole genome shotgun (WGS) entry which is preliminary data.</text>
</comment>
<dbReference type="AlphaFoldDB" id="A0A8H5CJY7"/>
<protein>
    <submittedName>
        <fullName evidence="1">Uncharacterized protein</fullName>
    </submittedName>
</protein>